<dbReference type="Gene3D" id="2.40.30.170">
    <property type="match status" value="1"/>
</dbReference>
<dbReference type="EMBL" id="JAYGIL010000008">
    <property type="protein sequence ID" value="MEA5402898.1"/>
    <property type="molecule type" value="Genomic_DNA"/>
</dbReference>
<dbReference type="RefSeq" id="WP_323327900.1">
    <property type="nucleotide sequence ID" value="NZ_JAYGIL010000008.1"/>
</dbReference>
<gene>
    <name evidence="6" type="ORF">VB776_08230</name>
</gene>
<keyword evidence="7" id="KW-1185">Reference proteome</keyword>
<comment type="caution">
    <text evidence="6">The sequence shown here is derived from an EMBL/GenBank/DDBJ whole genome shotgun (WGS) entry which is preliminary data.</text>
</comment>
<name>A0ABU5S322_9BACT</name>
<dbReference type="InterPro" id="IPR050739">
    <property type="entry name" value="MFP"/>
</dbReference>
<reference evidence="6 7" key="1">
    <citation type="submission" date="2023-12" db="EMBL/GenBank/DDBJ databases">
        <title>Novel species of the genus Arcicella isolated from rivers.</title>
        <authorList>
            <person name="Lu H."/>
        </authorList>
    </citation>
    <scope>NUCLEOTIDE SEQUENCE [LARGE SCALE GENOMIC DNA]</scope>
    <source>
        <strain evidence="6 7">DC2W</strain>
    </source>
</reference>
<keyword evidence="4 5" id="KW-0472">Membrane</keyword>
<sequence>MTREKDIEIRSEEIIDFMSYTPTWLIKWGISVIFLIIIIFFILASIIKYPETLTGQVTITTLNPTVTIVNKVSGRLERISIKDEASVHIGDIIATVESPANNLDVLTLKKALNSIELKSNELHINLSKFQDSLHLGDLQNEYSQLITDLKQYQELTLNPFYNEKIKSIESQLKNQSDLLSINHEVLKMAEKDIDNALKKNGIFKKLFDDKVIPPLEFQEKQDELSRKQQDFITLKKNIIQTNVAITDLKRQKLELNNEVRTKTKLLEQSIFQKKSNLTNAIINWQKNYSIKAYSNGRLKFLQNLTDDQFVKAGDPLFLIVPEQTTYIGLITMSSLNSGKLKNGQKVLISLDSYAANDFGKITGIVSKIFSATNQNSYTVQISLKNGLRSSLNKDIPFKPQMNGVANIITDNTSLTERLLKKINLVYNDTAGI</sequence>
<comment type="subcellular location">
    <subcellularLocation>
        <location evidence="1">Membrane</location>
        <topology evidence="1">Single-pass membrane protein</topology>
    </subcellularLocation>
</comment>
<organism evidence="6 7">
    <name type="scientific">Arcicella gelida</name>
    <dbReference type="NCBI Taxonomy" id="2984195"/>
    <lineage>
        <taxon>Bacteria</taxon>
        <taxon>Pseudomonadati</taxon>
        <taxon>Bacteroidota</taxon>
        <taxon>Cytophagia</taxon>
        <taxon>Cytophagales</taxon>
        <taxon>Flectobacillaceae</taxon>
        <taxon>Arcicella</taxon>
    </lineage>
</organism>
<dbReference type="PANTHER" id="PTHR30386">
    <property type="entry name" value="MEMBRANE FUSION SUBUNIT OF EMRAB-TOLC MULTIDRUG EFFLUX PUMP"/>
    <property type="match status" value="1"/>
</dbReference>
<feature type="transmembrane region" description="Helical" evidence="5">
    <location>
        <begin position="25"/>
        <end position="47"/>
    </location>
</feature>
<evidence type="ECO:0000313" key="6">
    <source>
        <dbReference type="EMBL" id="MEA5402898.1"/>
    </source>
</evidence>
<accession>A0ABU5S322</accession>
<evidence type="ECO:0000313" key="7">
    <source>
        <dbReference type="Proteomes" id="UP001303899"/>
    </source>
</evidence>
<evidence type="ECO:0000256" key="2">
    <source>
        <dbReference type="ARBA" id="ARBA00022692"/>
    </source>
</evidence>
<keyword evidence="2 5" id="KW-0812">Transmembrane</keyword>
<evidence type="ECO:0000256" key="3">
    <source>
        <dbReference type="ARBA" id="ARBA00022989"/>
    </source>
</evidence>
<protein>
    <submittedName>
        <fullName evidence="6">HlyD family efflux transporter periplasmic adaptor subunit</fullName>
    </submittedName>
</protein>
<keyword evidence="3 5" id="KW-1133">Transmembrane helix</keyword>
<evidence type="ECO:0000256" key="5">
    <source>
        <dbReference type="SAM" id="Phobius"/>
    </source>
</evidence>
<evidence type="ECO:0000256" key="1">
    <source>
        <dbReference type="ARBA" id="ARBA00004167"/>
    </source>
</evidence>
<evidence type="ECO:0000256" key="4">
    <source>
        <dbReference type="ARBA" id="ARBA00023136"/>
    </source>
</evidence>
<dbReference type="PANTHER" id="PTHR30386:SF26">
    <property type="entry name" value="TRANSPORT PROTEIN COMB"/>
    <property type="match status" value="1"/>
</dbReference>
<proteinExistence type="predicted"/>
<dbReference type="Proteomes" id="UP001303899">
    <property type="component" value="Unassembled WGS sequence"/>
</dbReference>